<feature type="compositionally biased region" description="Pro residues" evidence="1">
    <location>
        <begin position="317"/>
        <end position="326"/>
    </location>
</feature>
<feature type="region of interest" description="Disordered" evidence="1">
    <location>
        <begin position="1"/>
        <end position="24"/>
    </location>
</feature>
<name>A0A835XYA5_9CHLO</name>
<feature type="compositionally biased region" description="Polar residues" evidence="1">
    <location>
        <begin position="351"/>
        <end position="363"/>
    </location>
</feature>
<feature type="compositionally biased region" description="Basic and acidic residues" evidence="1">
    <location>
        <begin position="569"/>
        <end position="588"/>
    </location>
</feature>
<feature type="region of interest" description="Disordered" evidence="1">
    <location>
        <begin position="246"/>
        <end position="442"/>
    </location>
</feature>
<feature type="region of interest" description="Disordered" evidence="1">
    <location>
        <begin position="137"/>
        <end position="217"/>
    </location>
</feature>
<sequence>MTSPQVMSRALNTHQFRKDVQETGAVREKNANNILGKAQESLFNAKAGLRRFFGGSGDKDKGSMPGSEGSEAGGLSVDGSGAVDTSDLSAAAVGKLRRASMTTYTFNLAAAPTGQVEREVRRLAGLEGPGSGVFGRISAAPEAGGGGAAGYDDVEAMTSGRGGRQGDDDDEDDDDSQYAFQGNRAHSGPSPVPVPSTRSHPHPFLGGGQGSQRSLLAQARAHSQGALAAGAAAGAADRMHSIDYVDDPAAEPLPDIRPRLGKPGSSSQLLIPSGQGSPGAGPSPLGQGQLGSMRDRKPRNGTNEGFLTASGSASPGPMSPGTPNPGPLGMGLGGNGSASPQGMSHVPRLPTLSSPLSVTTPRASGSQHQLSGLGSGPNAIMAMSPSDSRPDSGRPWRAPSHTHGLRPGGEGEGSAHSPGNHSHHGYMGGGGGGGGRWMQQDSDDVASMLAAAGGDADMLHRIMAGGDVGPDGGEAGGLHLPRLGGGGGGGGGADDHAAAERAAERLEQLRKFQDNLDTQLARERQAVATGKVRRSSVLEDAYGHQQPRWQNTFNPEAQSMHGKLSAVDPLRRSEFDNPRLAKFGKELKSGSSGGPGGSGSAASASPVVARARRLSTVMA</sequence>
<reference evidence="2" key="1">
    <citation type="journal article" date="2020" name="bioRxiv">
        <title>Comparative genomics of Chlamydomonas.</title>
        <authorList>
            <person name="Craig R.J."/>
            <person name="Hasan A.R."/>
            <person name="Ness R.W."/>
            <person name="Keightley P.D."/>
        </authorList>
    </citation>
    <scope>NUCLEOTIDE SEQUENCE</scope>
    <source>
        <strain evidence="2">CCAP 11/70</strain>
    </source>
</reference>
<evidence type="ECO:0000313" key="3">
    <source>
        <dbReference type="Proteomes" id="UP000612055"/>
    </source>
</evidence>
<feature type="region of interest" description="Disordered" evidence="1">
    <location>
        <begin position="54"/>
        <end position="78"/>
    </location>
</feature>
<feature type="compositionally biased region" description="Polar residues" evidence="1">
    <location>
        <begin position="1"/>
        <end position="14"/>
    </location>
</feature>
<feature type="compositionally biased region" description="Low complexity" evidence="1">
    <location>
        <begin position="600"/>
        <end position="609"/>
    </location>
</feature>
<feature type="compositionally biased region" description="Low complexity" evidence="1">
    <location>
        <begin position="272"/>
        <end position="292"/>
    </location>
</feature>
<protein>
    <submittedName>
        <fullName evidence="2">Uncharacterized protein</fullName>
    </submittedName>
</protein>
<feature type="compositionally biased region" description="Acidic residues" evidence="1">
    <location>
        <begin position="167"/>
        <end position="176"/>
    </location>
</feature>
<feature type="region of interest" description="Disordered" evidence="1">
    <location>
        <begin position="468"/>
        <end position="501"/>
    </location>
</feature>
<comment type="caution">
    <text evidence="2">The sequence shown here is derived from an EMBL/GenBank/DDBJ whole genome shotgun (WGS) entry which is preliminary data.</text>
</comment>
<dbReference type="EMBL" id="JAEHOE010000055">
    <property type="protein sequence ID" value="KAG2491258.1"/>
    <property type="molecule type" value="Genomic_DNA"/>
</dbReference>
<dbReference type="Proteomes" id="UP000612055">
    <property type="component" value="Unassembled WGS sequence"/>
</dbReference>
<feature type="region of interest" description="Disordered" evidence="1">
    <location>
        <begin position="524"/>
        <end position="619"/>
    </location>
</feature>
<feature type="compositionally biased region" description="Polar residues" evidence="1">
    <location>
        <begin position="547"/>
        <end position="557"/>
    </location>
</feature>
<dbReference type="OrthoDB" id="541698at2759"/>
<organism evidence="2 3">
    <name type="scientific">Edaphochlamys debaryana</name>
    <dbReference type="NCBI Taxonomy" id="47281"/>
    <lineage>
        <taxon>Eukaryota</taxon>
        <taxon>Viridiplantae</taxon>
        <taxon>Chlorophyta</taxon>
        <taxon>core chlorophytes</taxon>
        <taxon>Chlorophyceae</taxon>
        <taxon>CS clade</taxon>
        <taxon>Chlamydomonadales</taxon>
        <taxon>Chlamydomonadales incertae sedis</taxon>
        <taxon>Edaphochlamys</taxon>
    </lineage>
</organism>
<gene>
    <name evidence="2" type="ORF">HYH03_010464</name>
</gene>
<dbReference type="AlphaFoldDB" id="A0A835XYA5"/>
<evidence type="ECO:0000256" key="1">
    <source>
        <dbReference type="SAM" id="MobiDB-lite"/>
    </source>
</evidence>
<proteinExistence type="predicted"/>
<feature type="compositionally biased region" description="Gly residues" evidence="1">
    <location>
        <begin position="426"/>
        <end position="436"/>
    </location>
</feature>
<accession>A0A835XYA5</accession>
<evidence type="ECO:0000313" key="2">
    <source>
        <dbReference type="EMBL" id="KAG2491258.1"/>
    </source>
</evidence>
<feature type="compositionally biased region" description="Gly residues" evidence="1">
    <location>
        <begin position="483"/>
        <end position="492"/>
    </location>
</feature>
<keyword evidence="3" id="KW-1185">Reference proteome</keyword>